<dbReference type="RefSeq" id="WP_328858255.1">
    <property type="nucleotide sequence ID" value="NZ_CP108021.1"/>
</dbReference>
<name>A0AAU4K4R1_9NOCA</name>
<dbReference type="GO" id="GO:0003824">
    <property type="term" value="F:catalytic activity"/>
    <property type="evidence" value="ECO:0007669"/>
    <property type="project" value="InterPro"/>
</dbReference>
<dbReference type="Proteomes" id="UP001432128">
    <property type="component" value="Chromosome"/>
</dbReference>
<dbReference type="KEGG" id="whr:OG579_04610"/>
<evidence type="ECO:0000259" key="1">
    <source>
        <dbReference type="Pfam" id="PF01425"/>
    </source>
</evidence>
<dbReference type="Gene3D" id="3.90.1300.10">
    <property type="entry name" value="Amidase signature (AS) domain"/>
    <property type="match status" value="1"/>
</dbReference>
<dbReference type="Pfam" id="PF01425">
    <property type="entry name" value="Amidase"/>
    <property type="match status" value="1"/>
</dbReference>
<dbReference type="PANTHER" id="PTHR11895">
    <property type="entry name" value="TRANSAMIDASE"/>
    <property type="match status" value="1"/>
</dbReference>
<protein>
    <submittedName>
        <fullName evidence="2">Amidase</fullName>
    </submittedName>
</protein>
<keyword evidence="3" id="KW-1185">Reference proteome</keyword>
<evidence type="ECO:0000313" key="3">
    <source>
        <dbReference type="Proteomes" id="UP001432128"/>
    </source>
</evidence>
<accession>A0AAU4K4R1</accession>
<sequence length="470" mass="49316">MSSIGEIAARLRAGETSATELTELAIERSGALDPQVGGFVRRFDDQARAAAARADTELRTGHDRGPLHGIPFGIKDIITTAEAGTTAQSLVHDPMWNHEDSVVVARLRAAGAVITGKLTTMEFAIGSPDASKPFPIPRNPWDLSRWAGGSSSGSGNAVATGMVFGALGTDTAGSIRIPGAFCGISGLMPTFGRVPKSGCVPLGYTLDHIGPMARSASDCASVLEVIAGHHPSDATAADIPVGDYTGGLDGDLRGVRIGATSLADHAGSAADPAAEKVFADAVDALAASGAVVVPVELPLYDEMRAANMVIMLSEALAYHLPDLRARWSDYFAETRSLVAAGLAFTGADYVQAQRVRTVAQEQVREIYRDVDLIATPTASTGATPLDRPVDVVDGDDFRTIFTQYWDCIGNPAISVPMGFTTDGLPLGLQLAGRPFDEIAVLRAADAFQRLTQWHRCVPPVAALLDDERAA</sequence>
<evidence type="ECO:0000313" key="2">
    <source>
        <dbReference type="EMBL" id="WUM21095.1"/>
    </source>
</evidence>
<gene>
    <name evidence="2" type="ORF">OG579_04610</name>
</gene>
<dbReference type="InterPro" id="IPR036928">
    <property type="entry name" value="AS_sf"/>
</dbReference>
<organism evidence="2 3">
    <name type="scientific">Williamsia herbipolensis</name>
    <dbReference type="NCBI Taxonomy" id="1603258"/>
    <lineage>
        <taxon>Bacteria</taxon>
        <taxon>Bacillati</taxon>
        <taxon>Actinomycetota</taxon>
        <taxon>Actinomycetes</taxon>
        <taxon>Mycobacteriales</taxon>
        <taxon>Nocardiaceae</taxon>
        <taxon>Williamsia</taxon>
    </lineage>
</organism>
<dbReference type="InterPro" id="IPR023631">
    <property type="entry name" value="Amidase_dom"/>
</dbReference>
<dbReference type="AlphaFoldDB" id="A0AAU4K4R1"/>
<dbReference type="InterPro" id="IPR000120">
    <property type="entry name" value="Amidase"/>
</dbReference>
<proteinExistence type="predicted"/>
<dbReference type="PANTHER" id="PTHR11895:SF176">
    <property type="entry name" value="AMIDASE AMID-RELATED"/>
    <property type="match status" value="1"/>
</dbReference>
<feature type="domain" description="Amidase" evidence="1">
    <location>
        <begin position="20"/>
        <end position="441"/>
    </location>
</feature>
<reference evidence="2 3" key="1">
    <citation type="submission" date="2022-10" db="EMBL/GenBank/DDBJ databases">
        <title>The complete genomes of actinobacterial strains from the NBC collection.</title>
        <authorList>
            <person name="Joergensen T.S."/>
            <person name="Alvarez Arevalo M."/>
            <person name="Sterndorff E.B."/>
            <person name="Faurdal D."/>
            <person name="Vuksanovic O."/>
            <person name="Mourched A.-S."/>
            <person name="Charusanti P."/>
            <person name="Shaw S."/>
            <person name="Blin K."/>
            <person name="Weber T."/>
        </authorList>
    </citation>
    <scope>NUCLEOTIDE SEQUENCE [LARGE SCALE GENOMIC DNA]</scope>
    <source>
        <strain evidence="2 3">NBC_00319</strain>
    </source>
</reference>
<dbReference type="EMBL" id="CP108021">
    <property type="protein sequence ID" value="WUM21095.1"/>
    <property type="molecule type" value="Genomic_DNA"/>
</dbReference>
<dbReference type="SUPFAM" id="SSF75304">
    <property type="entry name" value="Amidase signature (AS) enzymes"/>
    <property type="match status" value="1"/>
</dbReference>